<protein>
    <recommendedName>
        <fullName evidence="6">Acyl-homoserine-lactone synthase</fullName>
        <ecNumber evidence="6">2.3.1.184</ecNumber>
    </recommendedName>
    <alternativeName>
        <fullName evidence="6">Autoinducer synthesis protein</fullName>
    </alternativeName>
</protein>
<dbReference type="EC" id="2.3.1.184" evidence="6"/>
<organism evidence="7 8">
    <name type="scientific">Oryzicola mucosus</name>
    <dbReference type="NCBI Taxonomy" id="2767425"/>
    <lineage>
        <taxon>Bacteria</taxon>
        <taxon>Pseudomonadati</taxon>
        <taxon>Pseudomonadota</taxon>
        <taxon>Alphaproteobacteria</taxon>
        <taxon>Hyphomicrobiales</taxon>
        <taxon>Phyllobacteriaceae</taxon>
        <taxon>Oryzicola</taxon>
    </lineage>
</organism>
<dbReference type="Pfam" id="PF00765">
    <property type="entry name" value="Autoind_synth"/>
    <property type="match status" value="1"/>
</dbReference>
<dbReference type="Proteomes" id="UP000643405">
    <property type="component" value="Unassembled WGS sequence"/>
</dbReference>
<dbReference type="EMBL" id="JACVVX010000007">
    <property type="protein sequence ID" value="MBD0416827.1"/>
    <property type="molecule type" value="Genomic_DNA"/>
</dbReference>
<evidence type="ECO:0000256" key="2">
    <source>
        <dbReference type="ARBA" id="ARBA00022679"/>
    </source>
</evidence>
<dbReference type="AlphaFoldDB" id="A0A8J6PQE2"/>
<dbReference type="InterPro" id="IPR016181">
    <property type="entry name" value="Acyl_CoA_acyltransferase"/>
</dbReference>
<comment type="similarity">
    <text evidence="5 6">Belongs to the autoinducer synthase family.</text>
</comment>
<evidence type="ECO:0000256" key="4">
    <source>
        <dbReference type="ARBA" id="ARBA00022929"/>
    </source>
</evidence>
<sequence length="208" mass="23594">MFKIRVIDWNSRKEHAELLEAYFRLRHKIYVETRGWTDVERPIPFEIDAYDNRHAVYLVGIDKQGELMSGTRLVPTTEPHLLADIFPILARGEPPRQPGVFEWTRFFVAPKLRTTGASSKASGIMLTGLLEYCLHSKISVITVVCEAFWPERLRALGWHLKNLGEVLKHVDGDIVGLAITVTPAMVETTKNAYGLPADRSVLESHFAK</sequence>
<evidence type="ECO:0000313" key="7">
    <source>
        <dbReference type="EMBL" id="MBD0416827.1"/>
    </source>
</evidence>
<accession>A0A8J6PQE2</accession>
<keyword evidence="2 6" id="KW-0808">Transferase</keyword>
<dbReference type="PROSITE" id="PS51187">
    <property type="entry name" value="AUTOINDUCER_SYNTH_2"/>
    <property type="match status" value="1"/>
</dbReference>
<dbReference type="Gene3D" id="3.40.630.30">
    <property type="match status" value="1"/>
</dbReference>
<dbReference type="SUPFAM" id="SSF55729">
    <property type="entry name" value="Acyl-CoA N-acyltransferases (Nat)"/>
    <property type="match status" value="1"/>
</dbReference>
<keyword evidence="8" id="KW-1185">Reference proteome</keyword>
<comment type="catalytic activity">
    <reaction evidence="6">
        <text>a fatty acyl-[ACP] + S-adenosyl-L-methionine = an N-acyl-L-homoserine lactone + S-methyl-5'-thioadenosine + holo-[ACP] + H(+)</text>
        <dbReference type="Rhea" id="RHEA:10096"/>
        <dbReference type="Rhea" id="RHEA-COMP:9685"/>
        <dbReference type="Rhea" id="RHEA-COMP:14125"/>
        <dbReference type="ChEBI" id="CHEBI:15378"/>
        <dbReference type="ChEBI" id="CHEBI:17509"/>
        <dbReference type="ChEBI" id="CHEBI:55474"/>
        <dbReference type="ChEBI" id="CHEBI:59789"/>
        <dbReference type="ChEBI" id="CHEBI:64479"/>
        <dbReference type="ChEBI" id="CHEBI:138651"/>
        <dbReference type="EC" id="2.3.1.184"/>
    </reaction>
</comment>
<keyword evidence="3 6" id="KW-0949">S-adenosyl-L-methionine</keyword>
<dbReference type="GO" id="GO:0009372">
    <property type="term" value="P:quorum sensing"/>
    <property type="evidence" value="ECO:0007669"/>
    <property type="project" value="UniProtKB-UniRule"/>
</dbReference>
<dbReference type="PANTHER" id="PTHR39322:SF1">
    <property type="entry name" value="ISOVALERYL-HOMOSERINE LACTONE SYNTHASE"/>
    <property type="match status" value="1"/>
</dbReference>
<dbReference type="PRINTS" id="PR01549">
    <property type="entry name" value="AUTOINDCRSYN"/>
</dbReference>
<gene>
    <name evidence="7" type="ORF">ICI42_19420</name>
</gene>
<dbReference type="GO" id="GO:0061579">
    <property type="term" value="F:N-acyl homoserine lactone synthase activity"/>
    <property type="evidence" value="ECO:0007669"/>
    <property type="project" value="UniProtKB-UniRule"/>
</dbReference>
<name>A0A8J6PQE2_9HYPH</name>
<reference evidence="7" key="1">
    <citation type="submission" date="2020-09" db="EMBL/GenBank/DDBJ databases">
        <title>Genome seq and assembly of Tianweitania sp.</title>
        <authorList>
            <person name="Chhetri G."/>
        </authorList>
    </citation>
    <scope>NUCLEOTIDE SEQUENCE</scope>
    <source>
        <strain evidence="7">Rool2</strain>
    </source>
</reference>
<evidence type="ECO:0000256" key="5">
    <source>
        <dbReference type="PROSITE-ProRule" id="PRU00533"/>
    </source>
</evidence>
<comment type="caution">
    <text evidence="7">The sequence shown here is derived from an EMBL/GenBank/DDBJ whole genome shotgun (WGS) entry which is preliminary data.</text>
</comment>
<dbReference type="PANTHER" id="PTHR39322">
    <property type="entry name" value="ACYL-HOMOSERINE-LACTONE SYNTHASE"/>
    <property type="match status" value="1"/>
</dbReference>
<evidence type="ECO:0000256" key="3">
    <source>
        <dbReference type="ARBA" id="ARBA00022691"/>
    </source>
</evidence>
<proteinExistence type="inferred from homology"/>
<dbReference type="RefSeq" id="WP_188166262.1">
    <property type="nucleotide sequence ID" value="NZ_JACVVX010000007.1"/>
</dbReference>
<dbReference type="GO" id="GO:0007165">
    <property type="term" value="P:signal transduction"/>
    <property type="evidence" value="ECO:0007669"/>
    <property type="project" value="TreeGrafter"/>
</dbReference>
<keyword evidence="1 5" id="KW-0673">Quorum sensing</keyword>
<keyword evidence="4 5" id="KW-0071">Autoinducer synthesis</keyword>
<evidence type="ECO:0000313" key="8">
    <source>
        <dbReference type="Proteomes" id="UP000643405"/>
    </source>
</evidence>
<evidence type="ECO:0000256" key="6">
    <source>
        <dbReference type="RuleBase" id="RU361135"/>
    </source>
</evidence>
<evidence type="ECO:0000256" key="1">
    <source>
        <dbReference type="ARBA" id="ARBA00022654"/>
    </source>
</evidence>
<dbReference type="InterPro" id="IPR001690">
    <property type="entry name" value="Autoind_synthase"/>
</dbReference>